<dbReference type="Proteomes" id="UP000286681">
    <property type="component" value="Unassembled WGS sequence"/>
</dbReference>
<reference evidence="4" key="2">
    <citation type="submission" date="2016-12" db="EMBL/GenBank/DDBJ databases">
        <title>Whole genome sequencing of Sphingomonas sp. ABOJV.</title>
        <authorList>
            <person name="Conlan S."/>
            <person name="Thomas P.J."/>
            <person name="Mullikin J."/>
            <person name="Palmore T.N."/>
            <person name="Frank K.M."/>
            <person name="Segre J.A."/>
        </authorList>
    </citation>
    <scope>NUCLEOTIDE SEQUENCE [LARGE SCALE GENOMIC DNA]</scope>
    <source>
        <strain evidence="4">ABOJV</strain>
    </source>
</reference>
<dbReference type="KEGG" id="skr:BRX40_20290"/>
<evidence type="ECO:0000313" key="5">
    <source>
        <dbReference type="Proteomes" id="UP000286681"/>
    </source>
</evidence>
<dbReference type="Proteomes" id="UP000287746">
    <property type="component" value="Unassembled WGS sequence"/>
</dbReference>
<dbReference type="OrthoDB" id="7862147at2"/>
<dbReference type="GeneID" id="44134907"/>
<dbReference type="RefSeq" id="WP_066573681.1">
    <property type="nucleotide sequence ID" value="NZ_CP018820.1"/>
</dbReference>
<dbReference type="Proteomes" id="UP000185161">
    <property type="component" value="Chromosome"/>
</dbReference>
<dbReference type="Gene3D" id="3.40.1410.10">
    <property type="entry name" value="Chorismate lyase-like"/>
    <property type="match status" value="1"/>
</dbReference>
<evidence type="ECO:0000313" key="3">
    <source>
        <dbReference type="EMBL" id="RSY78809.1"/>
    </source>
</evidence>
<dbReference type="EMBL" id="QQYZ01000022">
    <property type="protein sequence ID" value="RSY78809.1"/>
    <property type="molecule type" value="Genomic_DNA"/>
</dbReference>
<evidence type="ECO:0000313" key="1">
    <source>
        <dbReference type="EMBL" id="APR54449.1"/>
    </source>
</evidence>
<proteinExistence type="predicted"/>
<evidence type="ECO:0000313" key="6">
    <source>
        <dbReference type="Proteomes" id="UP000287746"/>
    </source>
</evidence>
<sequence length="169" mass="18408">MNPVDRLNAELLNGRTATEVLEERAVALGLAGAPRVRAQVRRDRLVAGEAAARRRLNAEGERLAYRRVHLMCGEHVLSEAVNWYVASRLTPAMNEALETSDVPFGRVILPLGPSRRTVSTRILWDGNGAAPTTILRHRALVVDGQGRPLAEVIENYRAVLVSGAQAADS</sequence>
<protein>
    <recommendedName>
        <fullName evidence="7">UTRA domain-containing protein</fullName>
    </recommendedName>
</protein>
<organism evidence="1 4">
    <name type="scientific">Sphingomonas koreensis</name>
    <dbReference type="NCBI Taxonomy" id="93064"/>
    <lineage>
        <taxon>Bacteria</taxon>
        <taxon>Pseudomonadati</taxon>
        <taxon>Pseudomonadota</taxon>
        <taxon>Alphaproteobacteria</taxon>
        <taxon>Sphingomonadales</taxon>
        <taxon>Sphingomonadaceae</taxon>
        <taxon>Sphingomonas</taxon>
    </lineage>
</organism>
<evidence type="ECO:0000313" key="2">
    <source>
        <dbReference type="EMBL" id="RSV06966.1"/>
    </source>
</evidence>
<reference evidence="1" key="1">
    <citation type="submission" date="2016-12" db="EMBL/GenBank/DDBJ databases">
        <title>Whole genome sequencing of Sphingomonas koreensis.</title>
        <authorList>
            <person name="Conlan S."/>
            <person name="Thomas P.J."/>
            <person name="Mullikin J."/>
            <person name="Palmore T.N."/>
            <person name="Frank K.M."/>
            <person name="Segre J.A."/>
        </authorList>
    </citation>
    <scope>NUCLEOTIDE SEQUENCE</scope>
    <source>
        <strain evidence="1">ABOJV</strain>
    </source>
</reference>
<accession>A0A1L6JEV8</accession>
<dbReference type="STRING" id="93064.BRX40_20290"/>
<dbReference type="EMBL" id="CP018820">
    <property type="protein sequence ID" value="APR54449.1"/>
    <property type="molecule type" value="Genomic_DNA"/>
</dbReference>
<evidence type="ECO:0008006" key="7">
    <source>
        <dbReference type="Google" id="ProtNLM"/>
    </source>
</evidence>
<gene>
    <name evidence="1" type="ORF">BRX40_20290</name>
    <name evidence="2" type="ORF">CA257_02875</name>
    <name evidence="3" type="ORF">DAH66_18400</name>
</gene>
<reference evidence="5 6" key="3">
    <citation type="submission" date="2018-07" db="EMBL/GenBank/DDBJ databases">
        <title>Genomic and Epidemiologic Investigation of an Indolent Hospital Outbreak.</title>
        <authorList>
            <person name="Johnson R.C."/>
            <person name="Deming C."/>
            <person name="Conlan S."/>
            <person name="Zellmer C.J."/>
            <person name="Michelin A.V."/>
            <person name="Lee-Lin S."/>
            <person name="Thomas P.J."/>
            <person name="Park M."/>
            <person name="Weingarten R.A."/>
            <person name="Less J."/>
            <person name="Dekker J.P."/>
            <person name="Frank K.M."/>
            <person name="Musser K.A."/>
            <person name="Mcquiston J.R."/>
            <person name="Henderson D.K."/>
            <person name="Lau A.F."/>
            <person name="Palmore T.N."/>
            <person name="Segre J.A."/>
        </authorList>
    </citation>
    <scope>NUCLEOTIDE SEQUENCE [LARGE SCALE GENOMIC DNA]</scope>
    <source>
        <strain evidence="3 6">SK-CDC1_0717</strain>
        <strain evidence="2 5">SK-NIH.Env10_0317</strain>
    </source>
</reference>
<dbReference type="EMBL" id="QQWO01000002">
    <property type="protein sequence ID" value="RSV06966.1"/>
    <property type="molecule type" value="Genomic_DNA"/>
</dbReference>
<evidence type="ECO:0000313" key="4">
    <source>
        <dbReference type="Proteomes" id="UP000185161"/>
    </source>
</evidence>
<dbReference type="InterPro" id="IPR028978">
    <property type="entry name" value="Chorismate_lyase_/UTRA_dom_sf"/>
</dbReference>
<dbReference type="AlphaFoldDB" id="A0A1L6JEV8"/>
<keyword evidence="4" id="KW-1185">Reference proteome</keyword>
<dbReference type="SUPFAM" id="SSF64288">
    <property type="entry name" value="Chorismate lyase-like"/>
    <property type="match status" value="1"/>
</dbReference>
<name>A0A1L6JEV8_9SPHN</name>